<dbReference type="EMBL" id="MU970116">
    <property type="protein sequence ID" value="KAK9320803.1"/>
    <property type="molecule type" value="Genomic_DNA"/>
</dbReference>
<comment type="caution">
    <text evidence="1">The sequence shown here is derived from an EMBL/GenBank/DDBJ whole genome shotgun (WGS) entry which is preliminary data.</text>
</comment>
<gene>
    <name evidence="1" type="ORF">V1517DRAFT_328344</name>
</gene>
<organism evidence="1 2">
    <name type="scientific">Lipomyces orientalis</name>
    <dbReference type="NCBI Taxonomy" id="1233043"/>
    <lineage>
        <taxon>Eukaryota</taxon>
        <taxon>Fungi</taxon>
        <taxon>Dikarya</taxon>
        <taxon>Ascomycota</taxon>
        <taxon>Saccharomycotina</taxon>
        <taxon>Lipomycetes</taxon>
        <taxon>Lipomycetales</taxon>
        <taxon>Lipomycetaceae</taxon>
        <taxon>Lipomyces</taxon>
    </lineage>
</organism>
<accession>A0ACC3THX4</accession>
<proteinExistence type="predicted"/>
<dbReference type="Proteomes" id="UP001489719">
    <property type="component" value="Unassembled WGS sequence"/>
</dbReference>
<evidence type="ECO:0000313" key="2">
    <source>
        <dbReference type="Proteomes" id="UP001489719"/>
    </source>
</evidence>
<reference evidence="2" key="1">
    <citation type="journal article" date="2024" name="Front. Bioeng. Biotechnol.">
        <title>Genome-scale model development and genomic sequencing of the oleaginous clade Lipomyces.</title>
        <authorList>
            <person name="Czajka J.J."/>
            <person name="Han Y."/>
            <person name="Kim J."/>
            <person name="Mondo S.J."/>
            <person name="Hofstad B.A."/>
            <person name="Robles A."/>
            <person name="Haridas S."/>
            <person name="Riley R."/>
            <person name="LaButti K."/>
            <person name="Pangilinan J."/>
            <person name="Andreopoulos W."/>
            <person name="Lipzen A."/>
            <person name="Yan J."/>
            <person name="Wang M."/>
            <person name="Ng V."/>
            <person name="Grigoriev I.V."/>
            <person name="Spatafora J.W."/>
            <person name="Magnuson J.K."/>
            <person name="Baker S.E."/>
            <person name="Pomraning K.R."/>
        </authorList>
    </citation>
    <scope>NUCLEOTIDE SEQUENCE [LARGE SCALE GENOMIC DNA]</scope>
    <source>
        <strain evidence="2">CBS 10300</strain>
    </source>
</reference>
<evidence type="ECO:0000313" key="1">
    <source>
        <dbReference type="EMBL" id="KAK9320803.1"/>
    </source>
</evidence>
<sequence length="352" mass="39014">MIPIQEQLFSAMIAAASTSTTTVYQTIDNGLSPSTPTLPVSEGNQSFRLTLSGILGSISIACWVVLLVPQLIDQWKLKSSEGVSLLFLTAWFLGDLANLLGALWAHLLRNVVLLAVWFVFADALELSSAIYYRFFHHNSRYCRRSHPNSTNITECVVDEDETELTADNVPLLSNSLSTSAAPVLEGNSPVAALPLRKTPNKWLHFGVPILAVCLAGFIGYIFSSNDNSNDVDDRNDDGGLALGPQILGYMSALLYLSARIPQIIQNYKKRSVHGLSLLFFIYSTMGNVTYAFQIILYSSDRRYILLNLSWLLGSLGTVFQDAIIFVQFYLYRERPKTRSASQILSEVNDTPI</sequence>
<name>A0ACC3THX4_9ASCO</name>
<keyword evidence="2" id="KW-1185">Reference proteome</keyword>
<protein>
    <submittedName>
        <fullName evidence="1">PQ loop repeat-domain-containing protein</fullName>
    </submittedName>
</protein>